<evidence type="ECO:0000259" key="3">
    <source>
        <dbReference type="Pfam" id="PF17289"/>
    </source>
</evidence>
<feature type="domain" description="Terminase large subunit gp17-like C-terminal" evidence="3">
    <location>
        <begin position="320"/>
        <end position="461"/>
    </location>
</feature>
<evidence type="ECO:0000313" key="4">
    <source>
        <dbReference type="EMBL" id="BDW86546.1"/>
    </source>
</evidence>
<dbReference type="InterPro" id="IPR035421">
    <property type="entry name" value="Terminase_6C"/>
</dbReference>
<accession>A0AA48HUW7</accession>
<dbReference type="Proteomes" id="UP001337723">
    <property type="component" value="Chromosome"/>
</dbReference>
<organism evidence="4 5">
    <name type="scientific">Roseicyclus marinus</name>
    <dbReference type="NCBI Taxonomy" id="2161673"/>
    <lineage>
        <taxon>Bacteria</taxon>
        <taxon>Pseudomonadati</taxon>
        <taxon>Pseudomonadota</taxon>
        <taxon>Alphaproteobacteria</taxon>
        <taxon>Rhodobacterales</taxon>
        <taxon>Roseobacteraceae</taxon>
        <taxon>Roseicyclus</taxon>
    </lineage>
</organism>
<feature type="compositionally biased region" description="Basic residues" evidence="2">
    <location>
        <begin position="485"/>
        <end position="497"/>
    </location>
</feature>
<dbReference type="KEGG" id="rmai:MACH21_27230"/>
<dbReference type="Gene3D" id="3.40.50.300">
    <property type="entry name" value="P-loop containing nucleotide triphosphate hydrolases"/>
    <property type="match status" value="1"/>
</dbReference>
<dbReference type="InterPro" id="IPR027417">
    <property type="entry name" value="P-loop_NTPase"/>
</dbReference>
<name>A0AA48HUW7_9RHOB</name>
<dbReference type="NCBIfam" id="TIGR01630">
    <property type="entry name" value="psiM2_ORF9"/>
    <property type="match status" value="1"/>
</dbReference>
<proteinExistence type="predicted"/>
<gene>
    <name evidence="4" type="ORF">MACH21_27230</name>
</gene>
<dbReference type="EMBL" id="AP027266">
    <property type="protein sequence ID" value="BDW86546.1"/>
    <property type="molecule type" value="Genomic_DNA"/>
</dbReference>
<protein>
    <recommendedName>
        <fullName evidence="3">Terminase large subunit gp17-like C-terminal domain-containing protein</fullName>
    </recommendedName>
</protein>
<dbReference type="AlphaFoldDB" id="A0AA48HUW7"/>
<evidence type="ECO:0000313" key="5">
    <source>
        <dbReference type="Proteomes" id="UP001337723"/>
    </source>
</evidence>
<dbReference type="InterPro" id="IPR006517">
    <property type="entry name" value="Phage_terminase_lsu-like_C"/>
</dbReference>
<reference evidence="4 5" key="1">
    <citation type="submission" date="2023-01" db="EMBL/GenBank/DDBJ databases">
        <title>Complete genome sequence of Roseicyclus marinus strain Dej080120_10.</title>
        <authorList>
            <person name="Ueki S."/>
            <person name="Maruyama F."/>
        </authorList>
    </citation>
    <scope>NUCLEOTIDE SEQUENCE [LARGE SCALE GENOMIC DNA]</scope>
    <source>
        <strain evidence="4 5">Dej080120_10</strain>
    </source>
</reference>
<dbReference type="Gene3D" id="3.30.420.240">
    <property type="match status" value="1"/>
</dbReference>
<evidence type="ECO:0000256" key="2">
    <source>
        <dbReference type="SAM" id="MobiDB-lite"/>
    </source>
</evidence>
<sequence length="503" mass="57655">MTVMPDPARCRRAAQVVCRDNFFHFVWRVFATLHADPAHRFVPAWHVEAICKELEDLRNGINRRLVITMPPRCLKSITVAVAYPAFLLGHGPHTKIMVASYGLDLARKHAEDCRRVMEAPWYKQMFPRTRLATRGTTIDELRTTQGGGRKAVSLGSSVTGHGADTIIIDDLLKAADAGSEVERYRAQDFIEATLLSRFDNPAEGRVVMVAQRLHEMDPPGYLLGKGTYRHLNLPAIAEVEDSVLLPGGRVHRRLPGQPLFPERLDLDALERLRRELGTAVFNCQYQQNPIAPDGSPLRWEWFGTYDEVLEPRRYELLVQSWDTGMSADPRSDYSVCTTWGFAETRWHLLDVFRARLDYPDLKKTVTGLVAAWDPDKVLIEDAATGKPLFDELFRNDRRRFRKVPAVENKEIRFAAACASVEEGKVLLPSEAAWLADFKRELQSFPRGRHDDQVDSFSQFLNWSKGNGFWRALDRQHPLRVERRSRPIRRRPARRSMRARHDDV</sequence>
<keyword evidence="5" id="KW-1185">Reference proteome</keyword>
<keyword evidence="1" id="KW-1188">Viral release from host cell</keyword>
<dbReference type="Pfam" id="PF17289">
    <property type="entry name" value="Terminase_6C"/>
    <property type="match status" value="1"/>
</dbReference>
<feature type="region of interest" description="Disordered" evidence="2">
    <location>
        <begin position="482"/>
        <end position="503"/>
    </location>
</feature>
<evidence type="ECO:0000256" key="1">
    <source>
        <dbReference type="ARBA" id="ARBA00022612"/>
    </source>
</evidence>